<name>A0ABQ5FIJ4_9ASTR</name>
<protein>
    <submittedName>
        <fullName evidence="2">Uncharacterized protein</fullName>
    </submittedName>
</protein>
<organism evidence="2 3">
    <name type="scientific">Tanacetum coccineum</name>
    <dbReference type="NCBI Taxonomy" id="301880"/>
    <lineage>
        <taxon>Eukaryota</taxon>
        <taxon>Viridiplantae</taxon>
        <taxon>Streptophyta</taxon>
        <taxon>Embryophyta</taxon>
        <taxon>Tracheophyta</taxon>
        <taxon>Spermatophyta</taxon>
        <taxon>Magnoliopsida</taxon>
        <taxon>eudicotyledons</taxon>
        <taxon>Gunneridae</taxon>
        <taxon>Pentapetalae</taxon>
        <taxon>asterids</taxon>
        <taxon>campanulids</taxon>
        <taxon>Asterales</taxon>
        <taxon>Asteraceae</taxon>
        <taxon>Asteroideae</taxon>
        <taxon>Anthemideae</taxon>
        <taxon>Anthemidinae</taxon>
        <taxon>Tanacetum</taxon>
    </lineage>
</organism>
<dbReference type="Proteomes" id="UP001151760">
    <property type="component" value="Unassembled WGS sequence"/>
</dbReference>
<evidence type="ECO:0000313" key="2">
    <source>
        <dbReference type="EMBL" id="GJT62843.1"/>
    </source>
</evidence>
<accession>A0ABQ5FIJ4</accession>
<sequence>MVANSTMKLDYIAVHSAVVKCFGSNSRCWCMDLILCRTKIHVDNEFLCTNLSNKVTSLEAELAQTKQTYGTALTKLIKKVKKLEQTVKSTQARRRFRIVVSDDEEGLEDPSKQGRKIIEIDQDPSISLVQDEGSLKV</sequence>
<keyword evidence="3" id="KW-1185">Reference proteome</keyword>
<reference evidence="2" key="1">
    <citation type="journal article" date="2022" name="Int. J. Mol. Sci.">
        <title>Draft Genome of Tanacetum Coccineum: Genomic Comparison of Closely Related Tanacetum-Family Plants.</title>
        <authorList>
            <person name="Yamashiro T."/>
            <person name="Shiraishi A."/>
            <person name="Nakayama K."/>
            <person name="Satake H."/>
        </authorList>
    </citation>
    <scope>NUCLEOTIDE SEQUENCE</scope>
</reference>
<evidence type="ECO:0000313" key="3">
    <source>
        <dbReference type="Proteomes" id="UP001151760"/>
    </source>
</evidence>
<keyword evidence="1" id="KW-0175">Coiled coil</keyword>
<gene>
    <name evidence="2" type="ORF">Tco_1006376</name>
</gene>
<proteinExistence type="predicted"/>
<evidence type="ECO:0000256" key="1">
    <source>
        <dbReference type="SAM" id="Coils"/>
    </source>
</evidence>
<feature type="coiled-coil region" evidence="1">
    <location>
        <begin position="48"/>
        <end position="93"/>
    </location>
</feature>
<dbReference type="EMBL" id="BQNB010017410">
    <property type="protein sequence ID" value="GJT62843.1"/>
    <property type="molecule type" value="Genomic_DNA"/>
</dbReference>
<reference evidence="2" key="2">
    <citation type="submission" date="2022-01" db="EMBL/GenBank/DDBJ databases">
        <authorList>
            <person name="Yamashiro T."/>
            <person name="Shiraishi A."/>
            <person name="Satake H."/>
            <person name="Nakayama K."/>
        </authorList>
    </citation>
    <scope>NUCLEOTIDE SEQUENCE</scope>
</reference>
<comment type="caution">
    <text evidence="2">The sequence shown here is derived from an EMBL/GenBank/DDBJ whole genome shotgun (WGS) entry which is preliminary data.</text>
</comment>